<evidence type="ECO:0000313" key="2">
    <source>
        <dbReference type="Proteomes" id="UP000092544"/>
    </source>
</evidence>
<dbReference type="Proteomes" id="UP000092544">
    <property type="component" value="Unassembled WGS sequence"/>
</dbReference>
<dbReference type="EMBL" id="FLOB01000009">
    <property type="protein sequence ID" value="SBS35441.1"/>
    <property type="molecule type" value="Genomic_DNA"/>
</dbReference>
<name>A0A1A8TQM9_9GAMM</name>
<proteinExistence type="predicted"/>
<organism evidence="1 2">
    <name type="scientific">Marinomonas spartinae</name>
    <dbReference type="NCBI Taxonomy" id="1792290"/>
    <lineage>
        <taxon>Bacteria</taxon>
        <taxon>Pseudomonadati</taxon>
        <taxon>Pseudomonadota</taxon>
        <taxon>Gammaproteobacteria</taxon>
        <taxon>Oceanospirillales</taxon>
        <taxon>Oceanospirillaceae</taxon>
        <taxon>Marinomonas</taxon>
    </lineage>
</organism>
<dbReference type="STRING" id="1792290.MSP8886_03387"/>
<reference evidence="1 2" key="1">
    <citation type="submission" date="2016-06" db="EMBL/GenBank/DDBJ databases">
        <authorList>
            <person name="Kjaerup R.B."/>
            <person name="Dalgaard T.S."/>
            <person name="Juul-Madsen H.R."/>
        </authorList>
    </citation>
    <scope>NUCLEOTIDE SEQUENCE [LARGE SCALE GENOMIC DNA]</scope>
    <source>
        <strain evidence="1 2">CECT 8886</strain>
    </source>
</reference>
<accession>A0A1A8TQM9</accession>
<protein>
    <submittedName>
        <fullName evidence="1">Uncharacterized protein</fullName>
    </submittedName>
</protein>
<dbReference type="AlphaFoldDB" id="A0A1A8TQM9"/>
<dbReference type="OrthoDB" id="5867095at2"/>
<evidence type="ECO:0000313" key="1">
    <source>
        <dbReference type="EMBL" id="SBS35441.1"/>
    </source>
</evidence>
<dbReference type="RefSeq" id="WP_067018536.1">
    <property type="nucleotide sequence ID" value="NZ_FLOB01000009.1"/>
</dbReference>
<gene>
    <name evidence="1" type="ORF">MSP8886_03387</name>
</gene>
<keyword evidence="2" id="KW-1185">Reference proteome</keyword>
<sequence>MKTMNDIYLLISGKQYDCSNKEYILYIPRSFYSNPDNVEIIEEIAYINDNLPPLINRFFLNENGIYPINIAGPAVSKVIPWNLKEAKKNSKNNPLISDLSKFEPGYFIDLRQLKMSRLNMIKTEDEHIITSAECIPNKLLPCVKSGFLKVPSDDLASLRDIPIANLYVAFFDEINKTYNNINCYNYKVCYISLETIRENIDNYDENKISIWEVNDKIPDEDEQISHLETYYGDAGIQAGALNPFDIQADKDFHFNSSTTHHNDMIMLGGPRGGGGATCYVANLRTFKK</sequence>